<protein>
    <recommendedName>
        <fullName evidence="5">Mitochondrial division protein 1</fullName>
    </recommendedName>
</protein>
<evidence type="ECO:0000256" key="6">
    <source>
        <dbReference type="ARBA" id="ARBA00043913"/>
    </source>
</evidence>
<dbReference type="InterPro" id="IPR036322">
    <property type="entry name" value="WD40_repeat_dom_sf"/>
</dbReference>
<feature type="region of interest" description="Disordered" evidence="8">
    <location>
        <begin position="1"/>
        <end position="27"/>
    </location>
</feature>
<dbReference type="Gene3D" id="2.130.10.10">
    <property type="entry name" value="YVTN repeat-like/Quinoprotein amine dehydrogenase"/>
    <property type="match status" value="2"/>
</dbReference>
<feature type="repeat" description="WD" evidence="7">
    <location>
        <begin position="952"/>
        <end position="993"/>
    </location>
</feature>
<dbReference type="PROSITE" id="PS50837">
    <property type="entry name" value="NACHT"/>
    <property type="match status" value="1"/>
</dbReference>
<dbReference type="PROSITE" id="PS00678">
    <property type="entry name" value="WD_REPEATS_1"/>
    <property type="match status" value="5"/>
</dbReference>
<dbReference type="Gene3D" id="3.40.50.300">
    <property type="entry name" value="P-loop containing nucleotide triphosphate hydrolases"/>
    <property type="match status" value="1"/>
</dbReference>
<feature type="domain" description="NACHT" evidence="9">
    <location>
        <begin position="349"/>
        <end position="496"/>
    </location>
</feature>
<proteinExistence type="inferred from homology"/>
<feature type="repeat" description="WD" evidence="7">
    <location>
        <begin position="994"/>
        <end position="1029"/>
    </location>
</feature>
<comment type="similarity">
    <text evidence="4">Belongs to the WD repeat MDV1/CAF4 family.</text>
</comment>
<evidence type="ECO:0000256" key="3">
    <source>
        <dbReference type="ARBA" id="ARBA00023054"/>
    </source>
</evidence>
<dbReference type="EMBL" id="JANPWZ010000102">
    <property type="protein sequence ID" value="KAJ3579376.1"/>
    <property type="molecule type" value="Genomic_DNA"/>
</dbReference>
<evidence type="ECO:0000256" key="5">
    <source>
        <dbReference type="ARBA" id="ARBA00039789"/>
    </source>
</evidence>
<reference evidence="10" key="1">
    <citation type="submission" date="2022-07" db="EMBL/GenBank/DDBJ databases">
        <title>Genome Sequence of Xylaria arbuscula.</title>
        <authorList>
            <person name="Buettner E."/>
        </authorList>
    </citation>
    <scope>NUCLEOTIDE SEQUENCE</scope>
    <source>
        <strain evidence="10">VT107</strain>
    </source>
</reference>
<organism evidence="10 11">
    <name type="scientific">Xylaria arbuscula</name>
    <dbReference type="NCBI Taxonomy" id="114810"/>
    <lineage>
        <taxon>Eukaryota</taxon>
        <taxon>Fungi</taxon>
        <taxon>Dikarya</taxon>
        <taxon>Ascomycota</taxon>
        <taxon>Pezizomycotina</taxon>
        <taxon>Sordariomycetes</taxon>
        <taxon>Xylariomycetidae</taxon>
        <taxon>Xylariales</taxon>
        <taxon>Xylariaceae</taxon>
        <taxon>Xylaria</taxon>
    </lineage>
</organism>
<feature type="repeat" description="WD" evidence="7">
    <location>
        <begin position="1104"/>
        <end position="1139"/>
    </location>
</feature>
<dbReference type="SUPFAM" id="SSF52540">
    <property type="entry name" value="P-loop containing nucleoside triphosphate hydrolases"/>
    <property type="match status" value="1"/>
</dbReference>
<dbReference type="InterPro" id="IPR056884">
    <property type="entry name" value="NPHP3-like_N"/>
</dbReference>
<dbReference type="PANTHER" id="PTHR22847:SF637">
    <property type="entry name" value="WD REPEAT DOMAIN 5B"/>
    <property type="match status" value="1"/>
</dbReference>
<evidence type="ECO:0000256" key="8">
    <source>
        <dbReference type="SAM" id="MobiDB-lite"/>
    </source>
</evidence>
<gene>
    <name evidence="10" type="ORF">NPX13_g1192</name>
</gene>
<keyword evidence="3" id="KW-0175">Coiled coil</keyword>
<dbReference type="SUPFAM" id="SSF50978">
    <property type="entry name" value="WD40 repeat-like"/>
    <property type="match status" value="1"/>
</dbReference>
<dbReference type="InterPro" id="IPR031359">
    <property type="entry name" value="NACHT_N"/>
</dbReference>
<dbReference type="PANTHER" id="PTHR22847">
    <property type="entry name" value="WD40 REPEAT PROTEIN"/>
    <property type="match status" value="1"/>
</dbReference>
<feature type="repeat" description="WD" evidence="7">
    <location>
        <begin position="869"/>
        <end position="901"/>
    </location>
</feature>
<dbReference type="InterPro" id="IPR015943">
    <property type="entry name" value="WD40/YVTN_repeat-like_dom_sf"/>
</dbReference>
<dbReference type="Pfam" id="PF00400">
    <property type="entry name" value="WD40"/>
    <property type="match status" value="6"/>
</dbReference>
<dbReference type="Pfam" id="PF24883">
    <property type="entry name" value="NPHP3_N"/>
    <property type="match status" value="1"/>
</dbReference>
<feature type="repeat" description="WD" evidence="7">
    <location>
        <begin position="1030"/>
        <end position="1061"/>
    </location>
</feature>
<dbReference type="VEuPathDB" id="FungiDB:F4678DRAFT_412746"/>
<evidence type="ECO:0000256" key="7">
    <source>
        <dbReference type="PROSITE-ProRule" id="PRU00221"/>
    </source>
</evidence>
<evidence type="ECO:0000256" key="4">
    <source>
        <dbReference type="ARBA" id="ARBA00038415"/>
    </source>
</evidence>
<dbReference type="GO" id="GO:1990234">
    <property type="term" value="C:transferase complex"/>
    <property type="evidence" value="ECO:0007669"/>
    <property type="project" value="UniProtKB-ARBA"/>
</dbReference>
<dbReference type="InterPro" id="IPR019775">
    <property type="entry name" value="WD40_repeat_CS"/>
</dbReference>
<evidence type="ECO:0000256" key="1">
    <source>
        <dbReference type="ARBA" id="ARBA00022574"/>
    </source>
</evidence>
<dbReference type="Pfam" id="PF17100">
    <property type="entry name" value="NACHT_N"/>
    <property type="match status" value="1"/>
</dbReference>
<dbReference type="CDD" id="cd00200">
    <property type="entry name" value="WD40"/>
    <property type="match status" value="1"/>
</dbReference>
<dbReference type="PROSITE" id="PS50294">
    <property type="entry name" value="WD_REPEATS_REGION"/>
    <property type="match status" value="5"/>
</dbReference>
<dbReference type="PRINTS" id="PR00320">
    <property type="entry name" value="GPROTEINBRPT"/>
</dbReference>
<dbReference type="SMART" id="SM00320">
    <property type="entry name" value="WD40"/>
    <property type="match status" value="9"/>
</dbReference>
<accession>A0A9W8NLI0</accession>
<feature type="repeat" description="WD" evidence="7">
    <location>
        <begin position="910"/>
        <end position="951"/>
    </location>
</feature>
<dbReference type="Proteomes" id="UP001148614">
    <property type="component" value="Unassembled WGS sequence"/>
</dbReference>
<sequence length="1327" mass="148841">MSRASCASEPVENLPAPNLTQPFEQSKPKVSLSEGLWNTAYDNLEDKEKDLVSSYVRVLLQVLQGEGDGPPSAISLAVMKDPVMRQEVMRQLVRKGQERISSVYKITTKMSDAAGLVLSVRGLVDLTLQSVPQAAPAALPWAGVCIGLQILQNPGQVTKSNIEGMTYVISRMDWYCALTTLLLDKRDIAGDSNSQPTLFQLKRNIVNLYQALLLFQMKSVCSYYRNQGVRFLRDVVRLDDWESAIISIREIEATLGSDIEQYSQGHIKSYLAEARSERQSTDKASWSREAIESACRRDLRVVDPEDDMQRIEGNKDKLLDDAYQWIFETNEYTQFTSWESDKVESRQRQVLWLKGQAGTGKTMLMIGIIRHILKQSAMLSPGLSFFFCQATDIKLNNGTAILRSLIWLLLLQQPCLMSHLLQKYKDSGPRLFNDSNSFYALSAVFENMISDPQLSPIYFVVDALDECLEGRAGLLELILRTLSRQSKVKWLLSSRPEVDLLLKLKSSNAMIELDPQRIGFPVRAYIKHKLKVLGGKKGYNDEILGKVSRIVTERAEDTFLWVALAFKALGERHGEYAVGLISQLPPGLLDLYHHMMLRIEERDEVEPQDCKKLLKTIFLAFRPLRLSELSLLTDLSPSLTNSALEACGSFVTVSADIVNLIHKSAKDYLEMNYTVELDPTGKAQGHMNIVGYSLNAIASLKRNVYGLELGSRSTEIKPPDPDPLASLQYSCISWIDHLCFLDKDATQFLKAMEVQIWKFLKEAFFRWLESLSLFGRIEHGVLSIKKLVHFVHSQPDSDSWLFELLRDADRFLTINRAIIEQVPLQIYGSALTFSPTTSQIRNQYWEERMPLVEVLLGAEDHWGAYQQLLEGHTDHVSSIAYSSDGKVLASGSRDKTVRLWNPVTGALQQLIRAQDSVNAIAFSADNKILVLGLSDSTIRLWDLEAVECQQTLKGHTRKVTSIAISCGGRLLASASYDSTVRLWDMETAVCQRAMEGHTEVVNSVAFSYNGRLVASASSDKTIRLWDVSTVTFSPNGRIIASGSEDRDISIWDAATGTRMNTLREDRWIIAVVFSPNSETLASATTGDDIGLWDISTTTPKKTSLRGHRRYVEALQFSPDGKTLVSASSDSTIMLWDMKNLVLSNKQNRESPGFISALTLSPNNNVVASLNFPAGTVGAWDLSTNPPSSKTLKLQRETITALGFLADGKILQTYSKKGKAWNWDAVNNIDKLFEVDSMLENQSSNHLTSYRADPYIYPDPKAYLRTFDKCQSGHRVSEDHCWITLDGKDLLWLPVNFRPKYTKILADAGSTVPFLAAQNRVVVLKFLD</sequence>
<evidence type="ECO:0000256" key="2">
    <source>
        <dbReference type="ARBA" id="ARBA00022737"/>
    </source>
</evidence>
<feature type="repeat" description="WD" evidence="7">
    <location>
        <begin position="1068"/>
        <end position="1102"/>
    </location>
</feature>
<evidence type="ECO:0000313" key="11">
    <source>
        <dbReference type="Proteomes" id="UP001148614"/>
    </source>
</evidence>
<keyword evidence="11" id="KW-1185">Reference proteome</keyword>
<comment type="function">
    <text evidence="6">Involved in mitochondrial fission. Acts as an adapter protein required to form mitochondrial fission complexes. Formation of these complexes is required to promote constriction and fission of the mitochondrial compartment at a late step in mitochondrial division.</text>
</comment>
<evidence type="ECO:0000313" key="10">
    <source>
        <dbReference type="EMBL" id="KAJ3579376.1"/>
    </source>
</evidence>
<name>A0A9W8NLI0_9PEZI</name>
<comment type="caution">
    <text evidence="10">The sequence shown here is derived from an EMBL/GenBank/DDBJ whole genome shotgun (WGS) entry which is preliminary data.</text>
</comment>
<dbReference type="InterPro" id="IPR020472">
    <property type="entry name" value="WD40_PAC1"/>
</dbReference>
<dbReference type="InterPro" id="IPR001680">
    <property type="entry name" value="WD40_rpt"/>
</dbReference>
<evidence type="ECO:0000259" key="9">
    <source>
        <dbReference type="PROSITE" id="PS50837"/>
    </source>
</evidence>
<keyword evidence="2" id="KW-0677">Repeat</keyword>
<keyword evidence="1 7" id="KW-0853">WD repeat</keyword>
<dbReference type="InterPro" id="IPR027417">
    <property type="entry name" value="P-loop_NTPase"/>
</dbReference>
<dbReference type="PROSITE" id="PS50082">
    <property type="entry name" value="WD_REPEATS_2"/>
    <property type="match status" value="7"/>
</dbReference>
<dbReference type="InterPro" id="IPR007111">
    <property type="entry name" value="NACHT_NTPase"/>
</dbReference>